<comment type="caution">
    <text evidence="1">The sequence shown here is derived from an EMBL/GenBank/DDBJ whole genome shotgun (WGS) entry which is preliminary data.</text>
</comment>
<dbReference type="AlphaFoldDB" id="A0A2M8DRD0"/>
<dbReference type="Proteomes" id="UP000230136">
    <property type="component" value="Unassembled WGS sequence"/>
</dbReference>
<organism evidence="1 2">
    <name type="scientific">Candidatus Komeilibacteria bacterium CG_4_9_14_0_8_um_filter_36_9</name>
    <dbReference type="NCBI Taxonomy" id="1974473"/>
    <lineage>
        <taxon>Bacteria</taxon>
        <taxon>Candidatus Komeiliibacteriota</taxon>
    </lineage>
</organism>
<proteinExistence type="predicted"/>
<gene>
    <name evidence="1" type="ORF">CO073_02040</name>
</gene>
<name>A0A2M8DRD0_9BACT</name>
<protein>
    <submittedName>
        <fullName evidence="1">Uncharacterized protein</fullName>
    </submittedName>
</protein>
<sequence>MPYFNTNSETLAKKLCACLNKQLGYNGVYYFTRKNLFYANKYGKHQVKINKGQAMKLNIDPKIGCEFTEEEIIELLKQND</sequence>
<evidence type="ECO:0000313" key="2">
    <source>
        <dbReference type="Proteomes" id="UP000230136"/>
    </source>
</evidence>
<evidence type="ECO:0000313" key="1">
    <source>
        <dbReference type="EMBL" id="PJC01949.1"/>
    </source>
</evidence>
<dbReference type="EMBL" id="PFSY01000090">
    <property type="protein sequence ID" value="PJC01949.1"/>
    <property type="molecule type" value="Genomic_DNA"/>
</dbReference>
<reference evidence="2" key="1">
    <citation type="submission" date="2017-09" db="EMBL/GenBank/DDBJ databases">
        <title>Depth-based differentiation of microbial function through sediment-hosted aquifers and enrichment of novel symbionts in the deep terrestrial subsurface.</title>
        <authorList>
            <person name="Probst A.J."/>
            <person name="Ladd B."/>
            <person name="Jarett J.K."/>
            <person name="Geller-Mcgrath D.E."/>
            <person name="Sieber C.M.K."/>
            <person name="Emerson J.B."/>
            <person name="Anantharaman K."/>
            <person name="Thomas B.C."/>
            <person name="Malmstrom R."/>
            <person name="Stieglmeier M."/>
            <person name="Klingl A."/>
            <person name="Woyke T."/>
            <person name="Ryan C.M."/>
            <person name="Banfield J.F."/>
        </authorList>
    </citation>
    <scope>NUCLEOTIDE SEQUENCE [LARGE SCALE GENOMIC DNA]</scope>
</reference>
<accession>A0A2M8DRD0</accession>